<dbReference type="GO" id="GO:0061928">
    <property type="term" value="F:glutathione specific gamma-glutamylcyclotransferase activity"/>
    <property type="evidence" value="ECO:0007669"/>
    <property type="project" value="InterPro"/>
</dbReference>
<comment type="caution">
    <text evidence="8">The sequence shown here is derived from an EMBL/GenBank/DDBJ whole genome shotgun (WGS) entry which is preliminary data.</text>
</comment>
<evidence type="ECO:0000313" key="9">
    <source>
        <dbReference type="Proteomes" id="UP000604825"/>
    </source>
</evidence>
<dbReference type="OrthoDB" id="1933483at2759"/>
<feature type="region of interest" description="Disordered" evidence="6">
    <location>
        <begin position="107"/>
        <end position="152"/>
    </location>
</feature>
<evidence type="ECO:0000256" key="3">
    <source>
        <dbReference type="ARBA" id="ARBA00008861"/>
    </source>
</evidence>
<comment type="cofactor">
    <cofactor evidence="1">
        <name>Mn(2+)</name>
        <dbReference type="ChEBI" id="CHEBI:29035"/>
    </cofactor>
</comment>
<dbReference type="AlphaFoldDB" id="A0A811Q548"/>
<dbReference type="EMBL" id="CAJGYO010000008">
    <property type="protein sequence ID" value="CAD6251031.1"/>
    <property type="molecule type" value="Genomic_DNA"/>
</dbReference>
<dbReference type="PANTHER" id="PTHR12192:SF19">
    <property type="entry name" value="GAMMA-GLUTAMYLCYCLOTRANSFERASE 2-2"/>
    <property type="match status" value="1"/>
</dbReference>
<dbReference type="CDD" id="cd06661">
    <property type="entry name" value="GGCT_like"/>
    <property type="match status" value="1"/>
</dbReference>
<dbReference type="Proteomes" id="UP000604825">
    <property type="component" value="Unassembled WGS sequence"/>
</dbReference>
<evidence type="ECO:0000256" key="5">
    <source>
        <dbReference type="ARBA" id="ARBA00023239"/>
    </source>
</evidence>
<name>A0A811Q548_9POAL</name>
<evidence type="ECO:0000256" key="7">
    <source>
        <dbReference type="SAM" id="Phobius"/>
    </source>
</evidence>
<evidence type="ECO:0000256" key="1">
    <source>
        <dbReference type="ARBA" id="ARBA00001936"/>
    </source>
</evidence>
<dbReference type="GO" id="GO:0005737">
    <property type="term" value="C:cytoplasm"/>
    <property type="evidence" value="ECO:0007669"/>
    <property type="project" value="UniProtKB-SubCell"/>
</dbReference>
<evidence type="ECO:0000256" key="2">
    <source>
        <dbReference type="ARBA" id="ARBA00004496"/>
    </source>
</evidence>
<dbReference type="Pfam" id="PF04752">
    <property type="entry name" value="ChaC"/>
    <property type="match status" value="1"/>
</dbReference>
<gene>
    <name evidence="8" type="ORF">NCGR_LOCUS34798</name>
</gene>
<evidence type="ECO:0000256" key="4">
    <source>
        <dbReference type="ARBA" id="ARBA00022490"/>
    </source>
</evidence>
<dbReference type="InterPro" id="IPR006840">
    <property type="entry name" value="ChaC"/>
</dbReference>
<evidence type="ECO:0000313" key="8">
    <source>
        <dbReference type="EMBL" id="CAD6251031.1"/>
    </source>
</evidence>
<dbReference type="InterPro" id="IPR013024">
    <property type="entry name" value="GGCT-like"/>
</dbReference>
<keyword evidence="7" id="KW-1133">Transmembrane helix</keyword>
<dbReference type="PANTHER" id="PTHR12192">
    <property type="entry name" value="CATION TRANSPORT PROTEIN CHAC-RELATED"/>
    <property type="match status" value="1"/>
</dbReference>
<proteinExistence type="inferred from homology"/>
<keyword evidence="5" id="KW-0456">Lyase</keyword>
<evidence type="ECO:0000256" key="6">
    <source>
        <dbReference type="SAM" id="MobiDB-lite"/>
    </source>
</evidence>
<keyword evidence="7" id="KW-0472">Membrane</keyword>
<sequence length="413" mass="45050">MPFSRACSATRKKQGPRFPARSPGKRRGAAGEEWPPRTPEASRAGDHQPQATPSCIHRPDLHPGHPLARCAGTRTGRVPCPYAYAYAYAYAGAWRDIKAAPRPPVLPPSLSSLNPQAGRSAKRAGEAARPSRGKRGLGTGQAEENTKIPDPSCPPVPVGASFLPAAPYLRLLLIQVIAAMGILLVGGIGYTTRCRMVLWVFGYGSLIWNPGFDFDDKILGFIKGYKRTFNLACIDHRGTPVHPARTCTLETDDEAICWGIAYCVKGGPEKERKAMQYLERRECEYDQKISIDFYKEGDPLKPAVTGVLVFVSTPDPIGNKYYLGPAPLQDMARQIATANGPTGYNRDYLFSMEKALASISHEDDSIIELADEVRKVLNRTKETKITGANASLKSHVPLVHLSALPEGTVVDSR</sequence>
<evidence type="ECO:0008006" key="10">
    <source>
        <dbReference type="Google" id="ProtNLM"/>
    </source>
</evidence>
<keyword evidence="7" id="KW-0812">Transmembrane</keyword>
<dbReference type="GO" id="GO:0006751">
    <property type="term" value="P:glutathione catabolic process"/>
    <property type="evidence" value="ECO:0007669"/>
    <property type="project" value="InterPro"/>
</dbReference>
<comment type="similarity">
    <text evidence="3">Belongs to the gamma-glutamylcyclotransferase family.</text>
</comment>
<organism evidence="8 9">
    <name type="scientific">Miscanthus lutarioriparius</name>
    <dbReference type="NCBI Taxonomy" id="422564"/>
    <lineage>
        <taxon>Eukaryota</taxon>
        <taxon>Viridiplantae</taxon>
        <taxon>Streptophyta</taxon>
        <taxon>Embryophyta</taxon>
        <taxon>Tracheophyta</taxon>
        <taxon>Spermatophyta</taxon>
        <taxon>Magnoliopsida</taxon>
        <taxon>Liliopsida</taxon>
        <taxon>Poales</taxon>
        <taxon>Poaceae</taxon>
        <taxon>PACMAD clade</taxon>
        <taxon>Panicoideae</taxon>
        <taxon>Andropogonodae</taxon>
        <taxon>Andropogoneae</taxon>
        <taxon>Saccharinae</taxon>
        <taxon>Miscanthus</taxon>
    </lineage>
</organism>
<keyword evidence="4" id="KW-0963">Cytoplasm</keyword>
<feature type="transmembrane region" description="Helical" evidence="7">
    <location>
        <begin position="171"/>
        <end position="190"/>
    </location>
</feature>
<comment type="subcellular location">
    <subcellularLocation>
        <location evidence="2">Cytoplasm</location>
    </subcellularLocation>
</comment>
<accession>A0A811Q548</accession>
<protein>
    <recommendedName>
        <fullName evidence="10">Gamma-glutamylcyclotransferase</fullName>
    </recommendedName>
</protein>
<keyword evidence="9" id="KW-1185">Reference proteome</keyword>
<dbReference type="Gene3D" id="3.10.490.10">
    <property type="entry name" value="Gamma-glutamyl cyclotransferase-like"/>
    <property type="match status" value="1"/>
</dbReference>
<dbReference type="FunFam" id="3.10.490.10:FF:000002">
    <property type="entry name" value="Gamma-glutamylcyclotransferase"/>
    <property type="match status" value="1"/>
</dbReference>
<reference evidence="8" key="1">
    <citation type="submission" date="2020-10" db="EMBL/GenBank/DDBJ databases">
        <authorList>
            <person name="Han B."/>
            <person name="Lu T."/>
            <person name="Zhao Q."/>
            <person name="Huang X."/>
            <person name="Zhao Y."/>
        </authorList>
    </citation>
    <scope>NUCLEOTIDE SEQUENCE</scope>
</reference>
<feature type="region of interest" description="Disordered" evidence="6">
    <location>
        <begin position="1"/>
        <end position="63"/>
    </location>
</feature>